<proteinExistence type="predicted"/>
<gene>
    <name evidence="3" type="ORF">SDC9_15236</name>
</gene>
<evidence type="ECO:0000256" key="1">
    <source>
        <dbReference type="ARBA" id="ARBA00022801"/>
    </source>
</evidence>
<dbReference type="PANTHER" id="PTHR43156">
    <property type="entry name" value="STAGE II SPORULATION PROTEIN E-RELATED"/>
    <property type="match status" value="1"/>
</dbReference>
<dbReference type="InterPro" id="IPR001932">
    <property type="entry name" value="PPM-type_phosphatase-like_dom"/>
</dbReference>
<dbReference type="InterPro" id="IPR000014">
    <property type="entry name" value="PAS"/>
</dbReference>
<protein>
    <recommendedName>
        <fullName evidence="2">PAS domain-containing protein</fullName>
    </recommendedName>
</protein>
<name>A0A644TUX6_9ZZZZ</name>
<dbReference type="PROSITE" id="PS50112">
    <property type="entry name" value="PAS"/>
    <property type="match status" value="1"/>
</dbReference>
<comment type="caution">
    <text evidence="3">The sequence shown here is derived from an EMBL/GenBank/DDBJ whole genome shotgun (WGS) entry which is preliminary data.</text>
</comment>
<dbReference type="Gene3D" id="3.60.40.10">
    <property type="entry name" value="PPM-type phosphatase domain"/>
    <property type="match status" value="1"/>
</dbReference>
<dbReference type="NCBIfam" id="TIGR00229">
    <property type="entry name" value="sensory_box"/>
    <property type="match status" value="1"/>
</dbReference>
<reference evidence="3" key="1">
    <citation type="submission" date="2019-08" db="EMBL/GenBank/DDBJ databases">
        <authorList>
            <person name="Kucharzyk K."/>
            <person name="Murdoch R.W."/>
            <person name="Higgins S."/>
            <person name="Loffler F."/>
        </authorList>
    </citation>
    <scope>NUCLEOTIDE SEQUENCE</scope>
</reference>
<dbReference type="Pfam" id="PF07228">
    <property type="entry name" value="SpoIIE"/>
    <property type="match status" value="1"/>
</dbReference>
<dbReference type="GO" id="GO:0016791">
    <property type="term" value="F:phosphatase activity"/>
    <property type="evidence" value="ECO:0007669"/>
    <property type="project" value="TreeGrafter"/>
</dbReference>
<organism evidence="3">
    <name type="scientific">bioreactor metagenome</name>
    <dbReference type="NCBI Taxonomy" id="1076179"/>
    <lineage>
        <taxon>unclassified sequences</taxon>
        <taxon>metagenomes</taxon>
        <taxon>ecological metagenomes</taxon>
    </lineage>
</organism>
<dbReference type="SMART" id="SM00331">
    <property type="entry name" value="PP2C_SIG"/>
    <property type="match status" value="1"/>
</dbReference>
<dbReference type="EMBL" id="VSSQ01000047">
    <property type="protein sequence ID" value="MPL69491.1"/>
    <property type="molecule type" value="Genomic_DNA"/>
</dbReference>
<evidence type="ECO:0000259" key="2">
    <source>
        <dbReference type="PROSITE" id="PS50112"/>
    </source>
</evidence>
<accession>A0A644TUX6</accession>
<dbReference type="PANTHER" id="PTHR43156:SF2">
    <property type="entry name" value="STAGE II SPORULATION PROTEIN E"/>
    <property type="match status" value="1"/>
</dbReference>
<dbReference type="InterPro" id="IPR001610">
    <property type="entry name" value="PAC"/>
</dbReference>
<sequence>MCYKGEEVSYCEEFIVKEEKNRRSLSWNWPLNVMDYDQSTQHIFAQVFEFAQEGICITNAQGDIIYVNPAFTKTTGFTLEEALGKNPRILKSGRHSYGFYTQMWRDLTKKGQWQGEIWNKRKNGEIYPEWLNIHAVRDEKAVLTHYVSIFRDMTDEMLILKEVQLAGQIQKNILRSDFSDEHLKMRSIYLPYHHLSGDYYDYRWDEKNRVLKGFLFDVMGHGVAAALQVTALRVLFRQVVGRKIPLAEKVEWVNHEAKSILPEDSFAAAIFFDIDIGQGKFSYVMAGINHLLYYSSERGQPGIRVLSQPGLFLGISEHAEFEEHECSLKAGDGMIFLTDGFYDLVQEKECPLQVMTIESTMHWLDSLSTGNELNDDATALGFICC</sequence>
<dbReference type="SMART" id="SM00086">
    <property type="entry name" value="PAC"/>
    <property type="match status" value="1"/>
</dbReference>
<dbReference type="InterPro" id="IPR035965">
    <property type="entry name" value="PAS-like_dom_sf"/>
</dbReference>
<keyword evidence="1" id="KW-0378">Hydrolase</keyword>
<dbReference type="SUPFAM" id="SSF55785">
    <property type="entry name" value="PYP-like sensor domain (PAS domain)"/>
    <property type="match status" value="1"/>
</dbReference>
<dbReference type="CDD" id="cd00130">
    <property type="entry name" value="PAS"/>
    <property type="match status" value="1"/>
</dbReference>
<evidence type="ECO:0000313" key="3">
    <source>
        <dbReference type="EMBL" id="MPL69491.1"/>
    </source>
</evidence>
<dbReference type="Pfam" id="PF13426">
    <property type="entry name" value="PAS_9"/>
    <property type="match status" value="1"/>
</dbReference>
<dbReference type="InterPro" id="IPR052016">
    <property type="entry name" value="Bact_Sigma-Reg"/>
</dbReference>
<dbReference type="Gene3D" id="3.30.450.20">
    <property type="entry name" value="PAS domain"/>
    <property type="match status" value="1"/>
</dbReference>
<dbReference type="SMART" id="SM00091">
    <property type="entry name" value="PAS"/>
    <property type="match status" value="1"/>
</dbReference>
<dbReference type="AlphaFoldDB" id="A0A644TUX6"/>
<dbReference type="InterPro" id="IPR036457">
    <property type="entry name" value="PPM-type-like_dom_sf"/>
</dbReference>
<feature type="domain" description="PAS" evidence="2">
    <location>
        <begin position="40"/>
        <end position="86"/>
    </location>
</feature>